<gene>
    <name evidence="3" type="ORF">PsYK624_043440</name>
</gene>
<organism evidence="3 4">
    <name type="scientific">Phanerochaete sordida</name>
    <dbReference type="NCBI Taxonomy" id="48140"/>
    <lineage>
        <taxon>Eukaryota</taxon>
        <taxon>Fungi</taxon>
        <taxon>Dikarya</taxon>
        <taxon>Basidiomycota</taxon>
        <taxon>Agaricomycotina</taxon>
        <taxon>Agaricomycetes</taxon>
        <taxon>Polyporales</taxon>
        <taxon>Phanerochaetaceae</taxon>
        <taxon>Phanerochaete</taxon>
    </lineage>
</organism>
<dbReference type="EMBL" id="BPQB01000009">
    <property type="protein sequence ID" value="GJE88261.1"/>
    <property type="molecule type" value="Genomic_DNA"/>
</dbReference>
<feature type="chain" id="PRO_5040351955" description="Ubiquitin-like domain-containing protein" evidence="1">
    <location>
        <begin position="22"/>
        <end position="167"/>
    </location>
</feature>
<reference evidence="3 4" key="1">
    <citation type="submission" date="2021-08" db="EMBL/GenBank/DDBJ databases">
        <title>Draft Genome Sequence of Phanerochaete sordida strain YK-624.</title>
        <authorList>
            <person name="Mori T."/>
            <person name="Dohra H."/>
            <person name="Suzuki T."/>
            <person name="Kawagishi H."/>
            <person name="Hirai H."/>
        </authorList>
    </citation>
    <scope>NUCLEOTIDE SEQUENCE [LARGE SCALE GENOMIC DNA]</scope>
    <source>
        <strain evidence="3 4">YK-624</strain>
    </source>
</reference>
<evidence type="ECO:0000256" key="1">
    <source>
        <dbReference type="SAM" id="SignalP"/>
    </source>
</evidence>
<dbReference type="Gene3D" id="3.10.20.90">
    <property type="entry name" value="Phosphatidylinositol 3-kinase Catalytic Subunit, Chain A, domain 1"/>
    <property type="match status" value="1"/>
</dbReference>
<dbReference type="InterPro" id="IPR029071">
    <property type="entry name" value="Ubiquitin-like_domsf"/>
</dbReference>
<dbReference type="InterPro" id="IPR000626">
    <property type="entry name" value="Ubiquitin-like_dom"/>
</dbReference>
<keyword evidence="4" id="KW-1185">Reference proteome</keyword>
<proteinExistence type="predicted"/>
<feature type="domain" description="Ubiquitin-like" evidence="2">
    <location>
        <begin position="79"/>
        <end position="138"/>
    </location>
</feature>
<feature type="signal peptide" evidence="1">
    <location>
        <begin position="1"/>
        <end position="21"/>
    </location>
</feature>
<dbReference type="PROSITE" id="PS50053">
    <property type="entry name" value="UBIQUITIN_2"/>
    <property type="match status" value="1"/>
</dbReference>
<dbReference type="SMART" id="SM00213">
    <property type="entry name" value="UBQ"/>
    <property type="match status" value="1"/>
</dbReference>
<dbReference type="Proteomes" id="UP000703269">
    <property type="component" value="Unassembled WGS sequence"/>
</dbReference>
<accession>A0A9P3G4T5</accession>
<dbReference type="SUPFAM" id="SSF54236">
    <property type="entry name" value="Ubiquitin-like"/>
    <property type="match status" value="1"/>
</dbReference>
<sequence length="167" mass="17875">MGPILSLVIYALLACCRILSAASSPIETKVYGITGDADQVLRELSRANTATLCGSAAPCDEDVNDVTSGKSNVDRRDTMLLYVTDVALNQVWTLTSSSDDTIASIKTELQDQSGINAVQQILVYHGTVLADGLTLASYLDADYQTNGTYSARAVDVQVQLFRTTDDS</sequence>
<protein>
    <recommendedName>
        <fullName evidence="2">Ubiquitin-like domain-containing protein</fullName>
    </recommendedName>
</protein>
<dbReference type="Pfam" id="PF00240">
    <property type="entry name" value="ubiquitin"/>
    <property type="match status" value="1"/>
</dbReference>
<evidence type="ECO:0000313" key="4">
    <source>
        <dbReference type="Proteomes" id="UP000703269"/>
    </source>
</evidence>
<comment type="caution">
    <text evidence="3">The sequence shown here is derived from an EMBL/GenBank/DDBJ whole genome shotgun (WGS) entry which is preliminary data.</text>
</comment>
<name>A0A9P3G4T5_9APHY</name>
<dbReference type="AlphaFoldDB" id="A0A9P3G4T5"/>
<evidence type="ECO:0000313" key="3">
    <source>
        <dbReference type="EMBL" id="GJE88261.1"/>
    </source>
</evidence>
<evidence type="ECO:0000259" key="2">
    <source>
        <dbReference type="PROSITE" id="PS50053"/>
    </source>
</evidence>
<keyword evidence="1" id="KW-0732">Signal</keyword>